<reference evidence="1" key="1">
    <citation type="submission" date="2019-05" db="EMBL/GenBank/DDBJ databases">
        <title>Revised genome assembly of Burkholderiaceae (previously Ralstonia) sp. PBA.</title>
        <authorList>
            <person name="Gan H.M."/>
        </authorList>
    </citation>
    <scope>NUCLEOTIDE SEQUENCE</scope>
    <source>
        <strain evidence="1">PBA</strain>
    </source>
</reference>
<name>A0ACD3SJY6_9BURK</name>
<evidence type="ECO:0000313" key="2">
    <source>
        <dbReference type="Proteomes" id="UP000004277"/>
    </source>
</evidence>
<dbReference type="EMBL" id="AKCV02000026">
    <property type="protein sequence ID" value="TMS56521.1"/>
    <property type="molecule type" value="Genomic_DNA"/>
</dbReference>
<comment type="caution">
    <text evidence="1">The sequence shown here is derived from an EMBL/GenBank/DDBJ whole genome shotgun (WGS) entry which is preliminary data.</text>
</comment>
<gene>
    <name evidence="1" type="ORF">MW7_015640</name>
</gene>
<evidence type="ECO:0000313" key="1">
    <source>
        <dbReference type="EMBL" id="TMS56521.1"/>
    </source>
</evidence>
<accession>A0ACD3SJY6</accession>
<proteinExistence type="predicted"/>
<sequence length="459" mass="49867">MSNARHVSPVRQVRLVRHVLAPLAAASLALAALTPAHAAVALLAPPRMVDGTQPLVLNLLVTADAGVRAYDIPETLEITASAALQAPVQVIMRRQTAGPSVIRLRRGEYRQIAYTGLLPPTLRGVVRIEPTTLNAAPVLVTLNVDPAAAANVRAANRASETPPDTASAARNTSVDPVIVPGHEISHEANQGTGHDTADNLAHVPVTPVAVAPPNVPVASDLQDEGRLSFFDPMYLAFGQRGGTNAKFQLSFKYRIFQAATPTSKGPIDNLYFGYTQFSLWDLSSESKPFYDTNYRPSVFYYLPDTGVKGGLLSRLAFAGGLEHESNGRSGTESRSINTVFIKPTFYLGDLNSWHATVTPKLYYYLSKSDNRDIADYRGYADLRLAWGKPDSWELATTLRKGMKGSHYSADTQVSYPLAQLLPGTAGYLVLSYFTGYGESLLDYNRKRASQVRIGYSISR</sequence>
<organism evidence="1 2">
    <name type="scientific">Imbroritus primus</name>
    <dbReference type="NCBI Taxonomy" id="3058603"/>
    <lineage>
        <taxon>Bacteria</taxon>
        <taxon>Pseudomonadati</taxon>
        <taxon>Pseudomonadota</taxon>
        <taxon>Betaproteobacteria</taxon>
        <taxon>Burkholderiales</taxon>
        <taxon>Burkholderiaceae</taxon>
        <taxon>Imbroritus</taxon>
    </lineage>
</organism>
<dbReference type="Proteomes" id="UP000004277">
    <property type="component" value="Unassembled WGS sequence"/>
</dbReference>
<protein>
    <submittedName>
        <fullName evidence="1">Phospholipase</fullName>
    </submittedName>
</protein>
<keyword evidence="2" id="KW-1185">Reference proteome</keyword>